<accession>A0A9P6LAC3</accession>
<reference evidence="1" key="1">
    <citation type="journal article" date="2020" name="Nat. Commun.">
        <title>Large-scale genome sequencing of mycorrhizal fungi provides insights into the early evolution of symbiotic traits.</title>
        <authorList>
            <person name="Miyauchi S."/>
            <person name="Kiss E."/>
            <person name="Kuo A."/>
            <person name="Drula E."/>
            <person name="Kohler A."/>
            <person name="Sanchez-Garcia M."/>
            <person name="Morin E."/>
            <person name="Andreopoulos B."/>
            <person name="Barry K.W."/>
            <person name="Bonito G."/>
            <person name="Buee M."/>
            <person name="Carver A."/>
            <person name="Chen C."/>
            <person name="Cichocki N."/>
            <person name="Clum A."/>
            <person name="Culley D."/>
            <person name="Crous P.W."/>
            <person name="Fauchery L."/>
            <person name="Girlanda M."/>
            <person name="Hayes R.D."/>
            <person name="Keri Z."/>
            <person name="LaButti K."/>
            <person name="Lipzen A."/>
            <person name="Lombard V."/>
            <person name="Magnuson J."/>
            <person name="Maillard F."/>
            <person name="Murat C."/>
            <person name="Nolan M."/>
            <person name="Ohm R.A."/>
            <person name="Pangilinan J."/>
            <person name="Pereira M.F."/>
            <person name="Perotto S."/>
            <person name="Peter M."/>
            <person name="Pfister S."/>
            <person name="Riley R."/>
            <person name="Sitrit Y."/>
            <person name="Stielow J.B."/>
            <person name="Szollosi G."/>
            <person name="Zifcakova L."/>
            <person name="Stursova M."/>
            <person name="Spatafora J.W."/>
            <person name="Tedersoo L."/>
            <person name="Vaario L.M."/>
            <person name="Yamada A."/>
            <person name="Yan M."/>
            <person name="Wang P."/>
            <person name="Xu J."/>
            <person name="Bruns T."/>
            <person name="Baldrian P."/>
            <person name="Vilgalys R."/>
            <person name="Dunand C."/>
            <person name="Henrissat B."/>
            <person name="Grigoriev I.V."/>
            <person name="Hibbett D."/>
            <person name="Nagy L.G."/>
            <person name="Martin F.M."/>
        </authorList>
    </citation>
    <scope>NUCLEOTIDE SEQUENCE</scope>
    <source>
        <strain evidence="1">UH-Tt-Lm1</strain>
    </source>
</reference>
<sequence length="373" mass="42399">MSEIFIPPEICDKIVDFLQNDPAALKQCCLASKSWVPRTRKHLFAVVEFTNQSYLRNWNMLFPEPSKSPARHTEVLRIGCLEAIVHDPATSDWIPMFSRIVRFEIFSAYGNELDTRLMQFRHFPHTLKSLRLTMFSFGPSQSIDLACHFPLLEDLAFLGYNCNCDNPLVFSPPLTSPALTGTLELRIIRGIARTAHRLLDLPNGLHFRNLKLSPHSEEDFPSVEKLVEACSDTLEHLYVRYLPGAGSADIPRLDLSKALKLKDIVFRCNVTDIKWVISALETIAQHRNLQQISIQVPSILPEDEMISGLWPTLDLVLVQFWESHSIRTKILSPPPGREDEHEGLVMADWSVHMLPESMGQEIIDLVEEPKVSG</sequence>
<gene>
    <name evidence="1" type="ORF">BJ322DRAFT_1017987</name>
</gene>
<keyword evidence="2" id="KW-1185">Reference proteome</keyword>
<protein>
    <recommendedName>
        <fullName evidence="3">F-box domain-containing protein</fullName>
    </recommendedName>
</protein>
<organism evidence="1 2">
    <name type="scientific">Thelephora terrestris</name>
    <dbReference type="NCBI Taxonomy" id="56493"/>
    <lineage>
        <taxon>Eukaryota</taxon>
        <taxon>Fungi</taxon>
        <taxon>Dikarya</taxon>
        <taxon>Basidiomycota</taxon>
        <taxon>Agaricomycotina</taxon>
        <taxon>Agaricomycetes</taxon>
        <taxon>Thelephorales</taxon>
        <taxon>Thelephoraceae</taxon>
        <taxon>Thelephora</taxon>
    </lineage>
</organism>
<evidence type="ECO:0000313" key="1">
    <source>
        <dbReference type="EMBL" id="KAF9789299.1"/>
    </source>
</evidence>
<dbReference type="EMBL" id="WIUZ02000003">
    <property type="protein sequence ID" value="KAF9789299.1"/>
    <property type="molecule type" value="Genomic_DNA"/>
</dbReference>
<dbReference type="Proteomes" id="UP000736335">
    <property type="component" value="Unassembled WGS sequence"/>
</dbReference>
<reference evidence="1" key="2">
    <citation type="submission" date="2020-11" db="EMBL/GenBank/DDBJ databases">
        <authorList>
            <consortium name="DOE Joint Genome Institute"/>
            <person name="Kuo A."/>
            <person name="Miyauchi S."/>
            <person name="Kiss E."/>
            <person name="Drula E."/>
            <person name="Kohler A."/>
            <person name="Sanchez-Garcia M."/>
            <person name="Andreopoulos B."/>
            <person name="Barry K.W."/>
            <person name="Bonito G."/>
            <person name="Buee M."/>
            <person name="Carver A."/>
            <person name="Chen C."/>
            <person name="Cichocki N."/>
            <person name="Clum A."/>
            <person name="Culley D."/>
            <person name="Crous P.W."/>
            <person name="Fauchery L."/>
            <person name="Girlanda M."/>
            <person name="Hayes R."/>
            <person name="Keri Z."/>
            <person name="Labutti K."/>
            <person name="Lipzen A."/>
            <person name="Lombard V."/>
            <person name="Magnuson J."/>
            <person name="Maillard F."/>
            <person name="Morin E."/>
            <person name="Murat C."/>
            <person name="Nolan M."/>
            <person name="Ohm R."/>
            <person name="Pangilinan J."/>
            <person name="Pereira M."/>
            <person name="Perotto S."/>
            <person name="Peter M."/>
            <person name="Riley R."/>
            <person name="Sitrit Y."/>
            <person name="Stielow B."/>
            <person name="Szollosi G."/>
            <person name="Zifcakova L."/>
            <person name="Stursova M."/>
            <person name="Spatafora J.W."/>
            <person name="Tedersoo L."/>
            <person name="Vaario L.-M."/>
            <person name="Yamada A."/>
            <person name="Yan M."/>
            <person name="Wang P."/>
            <person name="Xu J."/>
            <person name="Bruns T."/>
            <person name="Baldrian P."/>
            <person name="Vilgalys R."/>
            <person name="Henrissat B."/>
            <person name="Grigoriev I.V."/>
            <person name="Hibbett D."/>
            <person name="Nagy L.G."/>
            <person name="Martin F.M."/>
        </authorList>
    </citation>
    <scope>NUCLEOTIDE SEQUENCE</scope>
    <source>
        <strain evidence="1">UH-Tt-Lm1</strain>
    </source>
</reference>
<evidence type="ECO:0000313" key="2">
    <source>
        <dbReference type="Proteomes" id="UP000736335"/>
    </source>
</evidence>
<proteinExistence type="predicted"/>
<comment type="caution">
    <text evidence="1">The sequence shown here is derived from an EMBL/GenBank/DDBJ whole genome shotgun (WGS) entry which is preliminary data.</text>
</comment>
<evidence type="ECO:0008006" key="3">
    <source>
        <dbReference type="Google" id="ProtNLM"/>
    </source>
</evidence>
<dbReference type="OrthoDB" id="2919154at2759"/>
<dbReference type="AlphaFoldDB" id="A0A9P6LAC3"/>
<name>A0A9P6LAC3_9AGAM</name>